<dbReference type="UniPathway" id="UPA00904">
    <property type="reaction ID" value="UER00871"/>
</dbReference>
<comment type="pathway">
    <text evidence="1">Amino-acid biosynthesis; L-methionine biosynthesis via salvage pathway; S-methyl-5-thio-alpha-D-ribose 1-phosphate from S-methyl-5'-thioadenosine (hydrolase route): step 1/2.</text>
</comment>
<dbReference type="GO" id="GO:0005829">
    <property type="term" value="C:cytosol"/>
    <property type="evidence" value="ECO:0007669"/>
    <property type="project" value="TreeGrafter"/>
</dbReference>
<keyword evidence="7" id="KW-0326">Glycosidase</keyword>
<dbReference type="Pfam" id="PF01048">
    <property type="entry name" value="PNP_UDP_1"/>
    <property type="match status" value="1"/>
</dbReference>
<evidence type="ECO:0000256" key="5">
    <source>
        <dbReference type="ARBA" id="ARBA00023167"/>
    </source>
</evidence>
<proteinExistence type="predicted"/>
<comment type="caution">
    <text evidence="7">The sequence shown here is derived from an EMBL/GenBank/DDBJ whole genome shotgun (WGS) entry which is preliminary data.</text>
</comment>
<dbReference type="EMBL" id="MZGT01000035">
    <property type="protein sequence ID" value="OPJ60938.1"/>
    <property type="molecule type" value="Genomic_DNA"/>
</dbReference>
<gene>
    <name evidence="7" type="primary">mtnN_1</name>
    <name evidence="7" type="ORF">CLCHR_27510</name>
</gene>
<dbReference type="GO" id="GO:0008782">
    <property type="term" value="F:adenosylhomocysteine nucleosidase activity"/>
    <property type="evidence" value="ECO:0007669"/>
    <property type="project" value="UniProtKB-EC"/>
</dbReference>
<dbReference type="GO" id="GO:0019509">
    <property type="term" value="P:L-methionine salvage from methylthioadenosine"/>
    <property type="evidence" value="ECO:0007669"/>
    <property type="project" value="UniProtKB-UniPathway"/>
</dbReference>
<sequence length="232" mass="25404">MIKIALVAAMEQEIIPLFEQFATDSAWYQKDEKIFINDTLGISVYGSVLGVGKVNAAYHTAEILLEFSPKLVINIGFAGGMQHGVSRGDIVIGNDYRQVDFQGFNMGNEAGIIPKSKPYVIPEIFIKILVEKSKELGYPCHVGRITTGDFFLSDSKKKQEIIDKFTPVAFDMESAAVAHVCAEKGVAFVAVRTLSDLADDQAEATIKTSSDNIEQRPVKLVLNTLTRSLASI</sequence>
<name>A0A1V4ILN1_9CLOT</name>
<dbReference type="PANTHER" id="PTHR46832">
    <property type="entry name" value="5'-METHYLTHIOADENOSINE/S-ADENOSYLHOMOCYSTEINE NUCLEOSIDASE"/>
    <property type="match status" value="1"/>
</dbReference>
<dbReference type="CDD" id="cd09008">
    <property type="entry name" value="MTAN"/>
    <property type="match status" value="1"/>
</dbReference>
<dbReference type="GO" id="GO:0009164">
    <property type="term" value="P:nucleoside catabolic process"/>
    <property type="evidence" value="ECO:0007669"/>
    <property type="project" value="InterPro"/>
</dbReference>
<evidence type="ECO:0000259" key="6">
    <source>
        <dbReference type="Pfam" id="PF01048"/>
    </source>
</evidence>
<evidence type="ECO:0000313" key="8">
    <source>
        <dbReference type="Proteomes" id="UP000191056"/>
    </source>
</evidence>
<dbReference type="RefSeq" id="WP_079440386.1">
    <property type="nucleotide sequence ID" value="NZ_JBLZIA010000001.1"/>
</dbReference>
<dbReference type="STRING" id="225345.CLCHR_27510"/>
<keyword evidence="4 7" id="KW-0378">Hydrolase</keyword>
<evidence type="ECO:0000256" key="2">
    <source>
        <dbReference type="ARBA" id="ARBA00011974"/>
    </source>
</evidence>
<dbReference type="OrthoDB" id="9792278at2"/>
<dbReference type="GO" id="GO:0019284">
    <property type="term" value="P:L-methionine salvage from S-adenosylmethionine"/>
    <property type="evidence" value="ECO:0007669"/>
    <property type="project" value="TreeGrafter"/>
</dbReference>
<dbReference type="Gene3D" id="3.40.50.1580">
    <property type="entry name" value="Nucleoside phosphorylase domain"/>
    <property type="match status" value="1"/>
</dbReference>
<dbReference type="PANTHER" id="PTHR46832:SF1">
    <property type="entry name" value="5'-METHYLTHIOADENOSINE_S-ADENOSYLHOMOCYSTEINE NUCLEOSIDASE"/>
    <property type="match status" value="1"/>
</dbReference>
<dbReference type="EC" id="3.2.2.9" evidence="2"/>
<dbReference type="InterPro" id="IPR035994">
    <property type="entry name" value="Nucleoside_phosphorylase_sf"/>
</dbReference>
<dbReference type="InterPro" id="IPR000845">
    <property type="entry name" value="Nucleoside_phosphorylase_d"/>
</dbReference>
<dbReference type="Proteomes" id="UP000191056">
    <property type="component" value="Unassembled WGS sequence"/>
</dbReference>
<evidence type="ECO:0000256" key="3">
    <source>
        <dbReference type="ARBA" id="ARBA00022605"/>
    </source>
</evidence>
<keyword evidence="8" id="KW-1185">Reference proteome</keyword>
<evidence type="ECO:0000313" key="7">
    <source>
        <dbReference type="EMBL" id="OPJ60938.1"/>
    </source>
</evidence>
<keyword evidence="5" id="KW-0486">Methionine biosynthesis</keyword>
<evidence type="ECO:0000256" key="1">
    <source>
        <dbReference type="ARBA" id="ARBA00004945"/>
    </source>
</evidence>
<accession>A0A1V4ILN1</accession>
<feature type="domain" description="Nucleoside phosphorylase" evidence="6">
    <location>
        <begin position="3"/>
        <end position="223"/>
    </location>
</feature>
<keyword evidence="3" id="KW-0028">Amino-acid biosynthesis</keyword>
<protein>
    <recommendedName>
        <fullName evidence="2">adenosylhomocysteine nucleosidase</fullName>
        <ecNumber evidence="2">3.2.2.9</ecNumber>
    </recommendedName>
</protein>
<dbReference type="GO" id="GO:0008930">
    <property type="term" value="F:methylthioadenosine nucleosidase activity"/>
    <property type="evidence" value="ECO:0007669"/>
    <property type="project" value="InterPro"/>
</dbReference>
<dbReference type="SUPFAM" id="SSF53167">
    <property type="entry name" value="Purine and uridine phosphorylases"/>
    <property type="match status" value="1"/>
</dbReference>
<organism evidence="7 8">
    <name type="scientific">Clostridium chromiireducens</name>
    <dbReference type="NCBI Taxonomy" id="225345"/>
    <lineage>
        <taxon>Bacteria</taxon>
        <taxon>Bacillati</taxon>
        <taxon>Bacillota</taxon>
        <taxon>Clostridia</taxon>
        <taxon>Eubacteriales</taxon>
        <taxon>Clostridiaceae</taxon>
        <taxon>Clostridium</taxon>
    </lineage>
</organism>
<reference evidence="7 8" key="1">
    <citation type="submission" date="2017-03" db="EMBL/GenBank/DDBJ databases">
        <title>Genome sequence of Clostridium chromiireducens DSM 23318.</title>
        <authorList>
            <person name="Poehlein A."/>
            <person name="Daniel R."/>
        </authorList>
    </citation>
    <scope>NUCLEOTIDE SEQUENCE [LARGE SCALE GENOMIC DNA]</scope>
    <source>
        <strain evidence="7 8">DSM 23318</strain>
    </source>
</reference>
<evidence type="ECO:0000256" key="4">
    <source>
        <dbReference type="ARBA" id="ARBA00022801"/>
    </source>
</evidence>
<dbReference type="AlphaFoldDB" id="A0A1V4ILN1"/>
<dbReference type="InterPro" id="IPR010049">
    <property type="entry name" value="MTA_SAH_Nsdase"/>
</dbReference>
<dbReference type="NCBIfam" id="TIGR01704">
    <property type="entry name" value="MTA_SAH-Nsdase"/>
    <property type="match status" value="1"/>
</dbReference>